<protein>
    <submittedName>
        <fullName evidence="2">Capsid protein</fullName>
    </submittedName>
</protein>
<feature type="region of interest" description="Disordered" evidence="1">
    <location>
        <begin position="12"/>
        <end position="35"/>
    </location>
</feature>
<evidence type="ECO:0000313" key="2">
    <source>
        <dbReference type="EMBL" id="QVW56445.1"/>
    </source>
</evidence>
<organism evidence="2">
    <name type="scientific">Emberiza spodocephala Genomoviridae sp</name>
    <dbReference type="NCBI Taxonomy" id="2814950"/>
    <lineage>
        <taxon>Viruses</taxon>
        <taxon>Monodnaviria</taxon>
        <taxon>Shotokuvirae</taxon>
        <taxon>Cressdnaviricota</taxon>
        <taxon>Repensiviricetes</taxon>
        <taxon>Geplafuvirales</taxon>
        <taxon>Genomoviridae</taxon>
    </lineage>
</organism>
<accession>A0A8E7G1W3</accession>
<reference evidence="2" key="1">
    <citation type="submission" date="2020-10" db="EMBL/GenBank/DDBJ databases">
        <title>CRESS DNA virus dark matter in the feces of wild birds.</title>
        <authorList>
            <person name="Yang S."/>
            <person name="Zhang W."/>
        </authorList>
    </citation>
    <scope>NUCLEOTIDE SEQUENCE</scope>
    <source>
        <strain evidence="2">Bfb12gen20</strain>
    </source>
</reference>
<sequence>MPKIRYYKIRSRRRGPVRRTTRNKRPARRYLQRKRRSPRKALLNMMVRKKRDTYLSGAGEGLNPDPASVVNRGQALVINQATLLGSQRIHFTIYNATHRFLVPNNYSYAASRTATRTYAVGLKEVYRMIPNTNEVWWHRRIVFSYKSALGPAVLQSSLGVQASAAATTVRPFRDLSGETETGGPYQQLASQAYDFIFKGTGGVDWGDPMRAPIDRSRINLHSDSFRRISSGNDVSNPKLSRHYTKINRSVVYDDEENGVDVTPSPFSVDSKPGIGNIFVADLFHCPAPSIADSQLEVSSSSTYYWHEK</sequence>
<dbReference type="EMBL" id="MW182915">
    <property type="protein sequence ID" value="QVW56445.1"/>
    <property type="molecule type" value="Genomic_DNA"/>
</dbReference>
<proteinExistence type="predicted"/>
<name>A0A8E7G1W3_9VIRU</name>
<evidence type="ECO:0000256" key="1">
    <source>
        <dbReference type="SAM" id="MobiDB-lite"/>
    </source>
</evidence>